<dbReference type="Gene3D" id="1.10.287.70">
    <property type="match status" value="1"/>
</dbReference>
<dbReference type="Gene3D" id="3.40.50.2300">
    <property type="match status" value="2"/>
</dbReference>
<feature type="site" description="Crucial to convey clamshell closure to channel opening" evidence="15">
    <location>
        <position position="907"/>
    </location>
</feature>
<feature type="compositionally biased region" description="Basic and acidic residues" evidence="18">
    <location>
        <begin position="1225"/>
        <end position="1235"/>
    </location>
</feature>
<feature type="region of interest" description="Disordered" evidence="18">
    <location>
        <begin position="1437"/>
        <end position="1503"/>
    </location>
</feature>
<dbReference type="Pfam" id="PF10613">
    <property type="entry name" value="Lig_chan-Glu_bd"/>
    <property type="match status" value="1"/>
</dbReference>
<evidence type="ECO:0000256" key="14">
    <source>
        <dbReference type="PIRSR" id="PIRSR601508-1"/>
    </source>
</evidence>
<feature type="transmembrane region" description="Helical" evidence="19">
    <location>
        <begin position="844"/>
        <end position="862"/>
    </location>
</feature>
<keyword evidence="5" id="KW-0479">Metal-binding</keyword>
<dbReference type="GO" id="GO:0046872">
    <property type="term" value="F:metal ion binding"/>
    <property type="evidence" value="ECO:0007669"/>
    <property type="project" value="UniProtKB-KW"/>
</dbReference>
<evidence type="ECO:0000256" key="16">
    <source>
        <dbReference type="PIRSR" id="PIRSR601508-3"/>
    </source>
</evidence>
<dbReference type="PANTHER" id="PTHR18966">
    <property type="entry name" value="IONOTROPIC GLUTAMATE RECEPTOR"/>
    <property type="match status" value="1"/>
</dbReference>
<feature type="compositionally biased region" description="Polar residues" evidence="18">
    <location>
        <begin position="683"/>
        <end position="694"/>
    </location>
</feature>
<dbReference type="FunFam" id="3.40.190.10:FF:000009">
    <property type="entry name" value="Putative glutamate receptor ionotropic NMDA 2B"/>
    <property type="match status" value="1"/>
</dbReference>
<evidence type="ECO:0000256" key="5">
    <source>
        <dbReference type="ARBA" id="ARBA00022723"/>
    </source>
</evidence>
<feature type="compositionally biased region" description="Polar residues" evidence="18">
    <location>
        <begin position="1470"/>
        <end position="1496"/>
    </location>
</feature>
<keyword evidence="2" id="KW-0813">Transport</keyword>
<keyword evidence="6" id="KW-0862">Zinc</keyword>
<organism evidence="22 23">
    <name type="scientific">Fasciola hepatica</name>
    <name type="common">Liver fluke</name>
    <dbReference type="NCBI Taxonomy" id="6192"/>
    <lineage>
        <taxon>Eukaryota</taxon>
        <taxon>Metazoa</taxon>
        <taxon>Spiralia</taxon>
        <taxon>Lophotrochozoa</taxon>
        <taxon>Platyhelminthes</taxon>
        <taxon>Trematoda</taxon>
        <taxon>Digenea</taxon>
        <taxon>Plagiorchiida</taxon>
        <taxon>Echinostomata</taxon>
        <taxon>Echinostomatoidea</taxon>
        <taxon>Fasciolidae</taxon>
        <taxon>Fasciola</taxon>
    </lineage>
</organism>
<keyword evidence="3" id="KW-1003">Cell membrane</keyword>
<feature type="binding site" evidence="14">
    <location>
        <position position="976"/>
    </location>
    <ligand>
        <name>L-glutamate</name>
        <dbReference type="ChEBI" id="CHEBI:29985"/>
    </ligand>
</feature>
<reference evidence="22" key="1">
    <citation type="submission" date="2019-03" db="EMBL/GenBank/DDBJ databases">
        <title>Improved annotation for the trematode Fasciola hepatica.</title>
        <authorList>
            <person name="Choi Y.-J."/>
            <person name="Martin J."/>
            <person name="Mitreva M."/>
        </authorList>
    </citation>
    <scope>NUCLEOTIDE SEQUENCE [LARGE SCALE GENOMIC DNA]</scope>
</reference>
<evidence type="ECO:0000313" key="22">
    <source>
        <dbReference type="EMBL" id="THD23389.1"/>
    </source>
</evidence>
<keyword evidence="13" id="KW-0407">Ion channel</keyword>
<evidence type="ECO:0000256" key="4">
    <source>
        <dbReference type="ARBA" id="ARBA00022692"/>
    </source>
</evidence>
<feature type="domain" description="Ionotropic glutamate receptor C-terminal" evidence="20">
    <location>
        <begin position="677"/>
        <end position="1041"/>
    </location>
</feature>
<evidence type="ECO:0000256" key="9">
    <source>
        <dbReference type="ARBA" id="ARBA00023136"/>
    </source>
</evidence>
<dbReference type="GO" id="GO:0015276">
    <property type="term" value="F:ligand-gated monoatomic ion channel activity"/>
    <property type="evidence" value="ECO:0007669"/>
    <property type="project" value="InterPro"/>
</dbReference>
<dbReference type="SMART" id="SM00918">
    <property type="entry name" value="Lig_chan-Glu_bd"/>
    <property type="match status" value="1"/>
</dbReference>
<evidence type="ECO:0000256" key="19">
    <source>
        <dbReference type="SAM" id="Phobius"/>
    </source>
</evidence>
<name>A0A4E0R4M7_FASHE</name>
<evidence type="ECO:0000259" key="20">
    <source>
        <dbReference type="SMART" id="SM00079"/>
    </source>
</evidence>
<evidence type="ECO:0000256" key="2">
    <source>
        <dbReference type="ARBA" id="ARBA00022448"/>
    </source>
</evidence>
<dbReference type="Pfam" id="PF00060">
    <property type="entry name" value="Lig_chan"/>
    <property type="match status" value="1"/>
</dbReference>
<feature type="compositionally biased region" description="Basic and acidic residues" evidence="18">
    <location>
        <begin position="665"/>
        <end position="675"/>
    </location>
</feature>
<dbReference type="Proteomes" id="UP000230066">
    <property type="component" value="Unassembled WGS sequence"/>
</dbReference>
<feature type="compositionally biased region" description="Basic and acidic residues" evidence="18">
    <location>
        <begin position="1438"/>
        <end position="1466"/>
    </location>
</feature>
<keyword evidence="10 22" id="KW-0675">Receptor</keyword>
<dbReference type="SMART" id="SM00079">
    <property type="entry name" value="PBPe"/>
    <property type="match status" value="1"/>
</dbReference>
<gene>
    <name evidence="22" type="ORF">D915_005905</name>
</gene>
<keyword evidence="11" id="KW-0325">Glycoprotein</keyword>
<feature type="transmembrane region" description="Helical" evidence="19">
    <location>
        <begin position="1061"/>
        <end position="1081"/>
    </location>
</feature>
<feature type="site" description="Interaction with the cone snail toxin Con-ikot-ikot" evidence="15">
    <location>
        <position position="940"/>
    </location>
</feature>
<dbReference type="Gene3D" id="3.40.190.10">
    <property type="entry name" value="Periplasmic binding protein-like II"/>
    <property type="match status" value="3"/>
</dbReference>
<evidence type="ECO:0000259" key="21">
    <source>
        <dbReference type="SMART" id="SM00918"/>
    </source>
</evidence>
<accession>A0A4E0R4M7</accession>
<evidence type="ECO:0000256" key="11">
    <source>
        <dbReference type="ARBA" id="ARBA00023180"/>
    </source>
</evidence>
<keyword evidence="17" id="KW-0175">Coiled coil</keyword>
<dbReference type="SUPFAM" id="SSF53822">
    <property type="entry name" value="Periplasmic binding protein-like I"/>
    <property type="match status" value="1"/>
</dbReference>
<keyword evidence="12" id="KW-1071">Ligand-gated ion channel</keyword>
<evidence type="ECO:0000256" key="10">
    <source>
        <dbReference type="ARBA" id="ARBA00023170"/>
    </source>
</evidence>
<dbReference type="GO" id="GO:0005886">
    <property type="term" value="C:plasma membrane"/>
    <property type="evidence" value="ECO:0007669"/>
    <property type="project" value="UniProtKB-SubCell"/>
</dbReference>
<feature type="region of interest" description="Disordered" evidence="18">
    <location>
        <begin position="1324"/>
        <end position="1361"/>
    </location>
</feature>
<evidence type="ECO:0000313" key="23">
    <source>
        <dbReference type="Proteomes" id="UP000230066"/>
    </source>
</evidence>
<feature type="domain" description="Ionotropic glutamate receptor L-glutamate and glycine-binding" evidence="21">
    <location>
        <begin position="689"/>
        <end position="750"/>
    </location>
</feature>
<keyword evidence="8" id="KW-0406">Ion transport</keyword>
<evidence type="ECO:0000256" key="12">
    <source>
        <dbReference type="ARBA" id="ARBA00023286"/>
    </source>
</evidence>
<evidence type="ECO:0000256" key="6">
    <source>
        <dbReference type="ARBA" id="ARBA00022833"/>
    </source>
</evidence>
<sequence>MTTVPPVGVGHFEMKIIPFGCNEIGATFYLLTLICSSLSAQSDNDCDGQLCHESATFPVPIQSTEENYVYEHEGNVHKLDPENFRIHSMDFINQVLLRMKDTNSTHFDVNKTVSSTRNKRDALPDLVRVKIQAFVFDVKNIRGNEKSSAAQHLRQLMKPFQHLLLDPQYSENTITTYNPYAMQYQVCKQFEGSNTNTHMTNSIFVVNDMGAWIDRPLHDRLHRLFFQITSALGIPSITWLPNRVGQLELDESQLTIRLEPLAWHVSHALVDFMQAYNWNIAILVYNTLVPGSTVLVEEIRKRRQERLSQDDPEVFEFDVIHEFQFEGLPATAFTQCVASTENLHPCVRPLLEILERIWRADARVIVFIGNIYDLHTLLYIADSLDGTEYAHLKVLFDVGYVWIFTPSTMSTLTVADNKDKASSDNNVLQEFTMFRRIPGMFGFVCLNDLERRKQSAELAREIWQKAMIELVYQLTQIYPPETPVQTNTMNTATLAYFKQILEKLRPEKLCHDSEHLAWQWGRRMYDIMRSLTFTFNNEPISFLPNGGLNTSELYVYNSQISDGQMKWRKVGTWSMKSKWGQGKSRLRIDGVTWPGGANSPPKGRPSKFKLRVVTIKERPFVIYNRQQDDGTCDANSLPCRLRPQSIAHMDPPKQESGSNRVSHLYRSDDVSEPKARKLGPTDTLESNDNTSSTKNHTEYVNGCCTGLTMDLLMELMKDLNFDVDLFEVPDGLWGAWTPDGWNGLIRTLMDREADMAVTALKITPNRSQQVEFSVPFMETGIAVTVALREGAISPTAFLKPYDYQCWCLILVFSVHASGAALFLFEWLSPNGLDRGRMDASGYRFSLFRSFWLIWSMLFGAAVNADNPRGVASRFLVNIWALFALVFLASYTANLAAFMIAKEDYYDLSGMNDWRLQQPWNVKPPFRFATIPSGATEENIKINFPEMGAYMRKFNRSTVEEGLRALRSGELNAFIYDAHVLNYWVSRDEGCKLRIVGNLYAMTGYGIGFAKGNKWLEKVNSRILDYQKNGKLQRWKKFWQTGTCRKDAALGNTNKTLGVKNFISAFLLLLCGMLICSLILFLEHIVHRYLRAQLHRTMDAKLCSIIVAKQPRNDKEKNQYRSNKSHYCNDPQCLAEMKRLQMEAEQLRQKLEGLQRGKTKAMQNKVPFPSVEPHHNLSTSEHRSKPVPAILRAARSPSMVGFAENEITENKSARDSHFGSEWAGPDESRAERERKFNKPGSIRGSIRSSSRERSKLWDIYSKVAVIPIDTDSTPPKYSCGTHHSDKVAKLPADKDATIMIIPRLAASPKRRQPAIGSTSLPITDSNTALFSPKQSRKGAHVNGDRFVNSPSSGSSPKKERVRYITPTGSHVSIRRTKIGIDLKESVKSPPKVRVQDQAESSHKYGVSKQELPVLHDSHNGHHNDRPTEAKEPMTTINLRDQREKQFEVKKRRELRFEKTEPHLERVPRLPYSSTSMADDFNPNDSQNISKLSTTQTLVEKESVL</sequence>
<dbReference type="GO" id="GO:0038023">
    <property type="term" value="F:signaling receptor activity"/>
    <property type="evidence" value="ECO:0007669"/>
    <property type="project" value="InterPro"/>
</dbReference>
<keyword evidence="16" id="KW-1015">Disulfide bond</keyword>
<evidence type="ECO:0000256" key="3">
    <source>
        <dbReference type="ARBA" id="ARBA00022475"/>
    </source>
</evidence>
<feature type="region of interest" description="Disordered" evidence="18">
    <location>
        <begin position="590"/>
        <end position="609"/>
    </location>
</feature>
<protein>
    <submittedName>
        <fullName evidence="22">Glutamate [NMDA] receptor subunit epsilon-2</fullName>
    </submittedName>
</protein>
<comment type="subcellular location">
    <subcellularLocation>
        <location evidence="1">Cell membrane</location>
        <topology evidence="1">Multi-pass membrane protein</topology>
    </subcellularLocation>
</comment>
<dbReference type="InterPro" id="IPR028082">
    <property type="entry name" value="Peripla_BP_I"/>
</dbReference>
<dbReference type="InterPro" id="IPR001320">
    <property type="entry name" value="Iontro_rcpt_C"/>
</dbReference>
<evidence type="ECO:0000256" key="18">
    <source>
        <dbReference type="SAM" id="MobiDB-lite"/>
    </source>
</evidence>
<evidence type="ECO:0000256" key="17">
    <source>
        <dbReference type="SAM" id="Coils"/>
    </source>
</evidence>
<dbReference type="InterPro" id="IPR001508">
    <property type="entry name" value="Iono_Glu_rcpt_met"/>
</dbReference>
<feature type="region of interest" description="Disordered" evidence="18">
    <location>
        <begin position="643"/>
        <end position="695"/>
    </location>
</feature>
<feature type="transmembrane region" description="Helical" evidence="19">
    <location>
        <begin position="874"/>
        <end position="900"/>
    </location>
</feature>
<dbReference type="SUPFAM" id="SSF53850">
    <property type="entry name" value="Periplasmic binding protein-like II"/>
    <property type="match status" value="1"/>
</dbReference>
<feature type="disulfide bond" evidence="16">
    <location>
        <begin position="990"/>
        <end position="1043"/>
    </location>
</feature>
<feature type="binding site" evidence="14">
    <location>
        <position position="935"/>
    </location>
    <ligand>
        <name>L-glutamate</name>
        <dbReference type="ChEBI" id="CHEBI:29985"/>
    </ligand>
</feature>
<feature type="region of interest" description="Disordered" evidence="18">
    <location>
        <begin position="1209"/>
        <end position="1247"/>
    </location>
</feature>
<evidence type="ECO:0000256" key="13">
    <source>
        <dbReference type="ARBA" id="ARBA00023303"/>
    </source>
</evidence>
<dbReference type="InterPro" id="IPR015683">
    <property type="entry name" value="Ionotropic_Glu_rcpt"/>
</dbReference>
<comment type="caution">
    <text evidence="22">The sequence shown here is derived from an EMBL/GenBank/DDBJ whole genome shotgun (WGS) entry which is preliminary data.</text>
</comment>
<evidence type="ECO:0000256" key="8">
    <source>
        <dbReference type="ARBA" id="ARBA00023065"/>
    </source>
</evidence>
<dbReference type="PRINTS" id="PR00177">
    <property type="entry name" value="NMDARECEPTOR"/>
</dbReference>
<keyword evidence="23" id="KW-1185">Reference proteome</keyword>
<evidence type="ECO:0000256" key="1">
    <source>
        <dbReference type="ARBA" id="ARBA00004651"/>
    </source>
</evidence>
<evidence type="ECO:0000256" key="7">
    <source>
        <dbReference type="ARBA" id="ARBA00022989"/>
    </source>
</evidence>
<feature type="transmembrane region" description="Helical" evidence="19">
    <location>
        <begin position="805"/>
        <end position="824"/>
    </location>
</feature>
<feature type="binding site" evidence="14">
    <location>
        <position position="766"/>
    </location>
    <ligand>
        <name>L-glutamate</name>
        <dbReference type="ChEBI" id="CHEBI:29985"/>
    </ligand>
</feature>
<dbReference type="InterPro" id="IPR019594">
    <property type="entry name" value="Glu/Gly-bd"/>
</dbReference>
<keyword evidence="7 19" id="KW-1133">Transmembrane helix</keyword>
<keyword evidence="4 19" id="KW-0812">Transmembrane</keyword>
<keyword evidence="9 19" id="KW-0472">Membrane</keyword>
<feature type="coiled-coil region" evidence="17">
    <location>
        <begin position="1133"/>
        <end position="1163"/>
    </location>
</feature>
<dbReference type="EMBL" id="JXXN02002173">
    <property type="protein sequence ID" value="THD23389.1"/>
    <property type="molecule type" value="Genomic_DNA"/>
</dbReference>
<evidence type="ECO:0000256" key="15">
    <source>
        <dbReference type="PIRSR" id="PIRSR601508-2"/>
    </source>
</evidence>
<proteinExistence type="predicted"/>